<organism evidence="3 4">
    <name type="scientific">Colletotrichum lupini</name>
    <dbReference type="NCBI Taxonomy" id="145971"/>
    <lineage>
        <taxon>Eukaryota</taxon>
        <taxon>Fungi</taxon>
        <taxon>Dikarya</taxon>
        <taxon>Ascomycota</taxon>
        <taxon>Pezizomycotina</taxon>
        <taxon>Sordariomycetes</taxon>
        <taxon>Hypocreomycetidae</taxon>
        <taxon>Glomerellales</taxon>
        <taxon>Glomerellaceae</taxon>
        <taxon>Colletotrichum</taxon>
        <taxon>Colletotrichum acutatum species complex</taxon>
    </lineage>
</organism>
<feature type="compositionally biased region" description="Low complexity" evidence="2">
    <location>
        <begin position="611"/>
        <end position="620"/>
    </location>
</feature>
<evidence type="ECO:0000256" key="1">
    <source>
        <dbReference type="SAM" id="Coils"/>
    </source>
</evidence>
<feature type="compositionally biased region" description="Polar residues" evidence="2">
    <location>
        <begin position="729"/>
        <end position="743"/>
    </location>
</feature>
<gene>
    <name evidence="3" type="ORF">CLUP02_06553</name>
</gene>
<evidence type="ECO:0008006" key="5">
    <source>
        <dbReference type="Google" id="ProtNLM"/>
    </source>
</evidence>
<keyword evidence="1" id="KW-0175">Coiled coil</keyword>
<dbReference type="GO" id="GO:0006355">
    <property type="term" value="P:regulation of DNA-templated transcription"/>
    <property type="evidence" value="ECO:0007669"/>
    <property type="project" value="InterPro"/>
</dbReference>
<feature type="compositionally biased region" description="Polar residues" evidence="2">
    <location>
        <begin position="174"/>
        <end position="191"/>
    </location>
</feature>
<feature type="compositionally biased region" description="Low complexity" evidence="2">
    <location>
        <begin position="435"/>
        <end position="452"/>
    </location>
</feature>
<dbReference type="Pfam" id="PF09421">
    <property type="entry name" value="FRQ"/>
    <property type="match status" value="1"/>
</dbReference>
<feature type="region of interest" description="Disordered" evidence="2">
    <location>
        <begin position="998"/>
        <end position="1182"/>
    </location>
</feature>
<feature type="region of interest" description="Disordered" evidence="2">
    <location>
        <begin position="805"/>
        <end position="840"/>
    </location>
</feature>
<accession>A0A9Q8WFN3</accession>
<protein>
    <recommendedName>
        <fullName evidence="5">Frequency clock protein</fullName>
    </recommendedName>
</protein>
<feature type="compositionally biased region" description="Polar residues" evidence="2">
    <location>
        <begin position="765"/>
        <end position="781"/>
    </location>
</feature>
<feature type="compositionally biased region" description="Basic and acidic residues" evidence="2">
    <location>
        <begin position="585"/>
        <end position="595"/>
    </location>
</feature>
<feature type="compositionally biased region" description="Low complexity" evidence="2">
    <location>
        <begin position="248"/>
        <end position="271"/>
    </location>
</feature>
<dbReference type="GeneID" id="73340562"/>
<dbReference type="GO" id="GO:0005737">
    <property type="term" value="C:cytoplasm"/>
    <property type="evidence" value="ECO:0007669"/>
    <property type="project" value="InterPro"/>
</dbReference>
<feature type="compositionally biased region" description="Polar residues" evidence="2">
    <location>
        <begin position="872"/>
        <end position="887"/>
    </location>
</feature>
<keyword evidence="4" id="KW-1185">Reference proteome</keyword>
<feature type="region of interest" description="Disordered" evidence="2">
    <location>
        <begin position="407"/>
        <end position="486"/>
    </location>
</feature>
<feature type="compositionally biased region" description="Basic residues" evidence="2">
    <location>
        <begin position="423"/>
        <end position="432"/>
    </location>
</feature>
<feature type="region of interest" description="Disordered" evidence="2">
    <location>
        <begin position="248"/>
        <end position="329"/>
    </location>
</feature>
<evidence type="ECO:0000313" key="3">
    <source>
        <dbReference type="EMBL" id="UQC81067.1"/>
    </source>
</evidence>
<evidence type="ECO:0000313" key="4">
    <source>
        <dbReference type="Proteomes" id="UP000830671"/>
    </source>
</evidence>
<dbReference type="EMBL" id="CP019475">
    <property type="protein sequence ID" value="UQC81067.1"/>
    <property type="molecule type" value="Genomic_DNA"/>
</dbReference>
<feature type="compositionally biased region" description="Acidic residues" evidence="2">
    <location>
        <begin position="1096"/>
        <end position="1118"/>
    </location>
</feature>
<feature type="compositionally biased region" description="Polar residues" evidence="2">
    <location>
        <begin position="284"/>
        <end position="294"/>
    </location>
</feature>
<feature type="compositionally biased region" description="Basic and acidic residues" evidence="2">
    <location>
        <begin position="307"/>
        <end position="317"/>
    </location>
</feature>
<feature type="region of interest" description="Disordered" evidence="2">
    <location>
        <begin position="165"/>
        <end position="228"/>
    </location>
</feature>
<sequence>MFFFLEPWALHLPLPTSQTPALPCVANKRYLAVLRNESSLQVSSQQDRCPSRNKVAASVTKASQLSRHIANCAAERQTGRGNTLLLRIEISCSLTLCVFLLLTLPAHLTYTLLYLHNFRVQHWSDYPTPTNTQPTNSILPKSSINIPPIIHFIEVVTTDKTACTTTTRTPTPCRLNTSHSNASTDAESANSARRLEVPKMPDAQFTSEGGRPPKSPKGHPLPRRSSPEHSITLRNHRLAHEATEKAALTRALAAASPESSSSPNRQSSGESHNTGPSDPEKWFDQNNENPTTTYAGAMDVDPPFFQKESDSSNDDAKPSAYPTHLRPPMNGMMIGANKPSATHSSSADDYRSVIDDLTVEIKRLRDELKRYKQKGPELMKRDKLFEIKVHGLPKRKKRELESTLREFASGLESSTPSAEASSSRKKSRHNTHLHSGSGYVSKHASSSSGSHSRPVDSAYASMSTGANSSGTHLARPSISSRTKTSDQKVENYLKDIPEGLYPRHMVLTEKDRKKLIVRRLEQIFTGRISGRNLARPQPMSAANIASYAPIMVEPTTGNTTTHHGPSNVPAGYLEPSREAPILASDGKKNVAKDGESSNSNGDQRDSGGNWATAADASSTSPPDPPPPEQRPTRPLDLDPDRMQNPTANMDYIRHLGLAPPHLTALMSDGDVSPDADGWVYLNLLCNMAQLHMLNVAPDYIRSAVSEKSTKFQLSHDGRKIRWRGGTEGTKFSSDSSGNTSQLSRSDESDEAQLDNQSKKRKQRSGKNGSYSTSYGKNSSDQSKPEYPIPSADTFHYKPMFVHQSSSAEQTSLDDVGSSYGVVEDSNNGESRWDGSGSSRRKRRRLDGAIIYYSGAPFCTDLSGDPGDASPASYMTSSGQDQQLSSSAGFLRPDLPRRTESGSALPYRPLVEGRKAPSVAVTTENGSDESDGGIEADFPWSNVPQDAVSSKLDACGLGGVIPDDHFVVVATTKRPKVDVKQETTISLESEEFSKLMSRITSPLGSSGSQAQSAKSEGLKKSPINIEYTSKSIRKLNPTPLPPPGLYFDFDSDSSGSSDDDDDESNSDDDSKVGGVVKAHAPTFDRQYPDDAQMSSGDEGDSEPENGDEMAGVVEDEDSGADFKIPIPPRDLRRTSSSSAVAAAGTARGRSNSAELPVAAGSSAATAGGAESGYSSGREESGSS</sequence>
<dbReference type="GO" id="GO:0005634">
    <property type="term" value="C:nucleus"/>
    <property type="evidence" value="ECO:0007669"/>
    <property type="project" value="InterPro"/>
</dbReference>
<feature type="compositionally biased region" description="Basic and acidic residues" evidence="2">
    <location>
        <begin position="707"/>
        <end position="719"/>
    </location>
</feature>
<feature type="coiled-coil region" evidence="1">
    <location>
        <begin position="347"/>
        <end position="381"/>
    </location>
</feature>
<feature type="compositionally biased region" description="Low complexity" evidence="2">
    <location>
        <begin position="1133"/>
        <end position="1149"/>
    </location>
</feature>
<dbReference type="GO" id="GO:0007623">
    <property type="term" value="P:circadian rhythm"/>
    <property type="evidence" value="ECO:0007669"/>
    <property type="project" value="InterPro"/>
</dbReference>
<feature type="compositionally biased region" description="Low complexity" evidence="2">
    <location>
        <begin position="412"/>
        <end position="421"/>
    </location>
</feature>
<feature type="compositionally biased region" description="Low complexity" evidence="2">
    <location>
        <begin position="1157"/>
        <end position="1174"/>
    </location>
</feature>
<feature type="compositionally biased region" description="Low complexity" evidence="2">
    <location>
        <begin position="1003"/>
        <end position="1012"/>
    </location>
</feature>
<dbReference type="Proteomes" id="UP000830671">
    <property type="component" value="Chromosome 3"/>
</dbReference>
<feature type="region of interest" description="Disordered" evidence="2">
    <location>
        <begin position="868"/>
        <end position="903"/>
    </location>
</feature>
<feature type="region of interest" description="Disordered" evidence="2">
    <location>
        <begin position="707"/>
        <end position="791"/>
    </location>
</feature>
<dbReference type="KEGG" id="clup:CLUP02_06553"/>
<feature type="compositionally biased region" description="Polar residues" evidence="2">
    <location>
        <begin position="460"/>
        <end position="482"/>
    </location>
</feature>
<dbReference type="RefSeq" id="XP_049142695.1">
    <property type="nucleotide sequence ID" value="XM_049285552.1"/>
</dbReference>
<feature type="compositionally biased region" description="Acidic residues" evidence="2">
    <location>
        <begin position="1056"/>
        <end position="1066"/>
    </location>
</feature>
<dbReference type="InterPro" id="IPR018554">
    <property type="entry name" value="FRQ"/>
</dbReference>
<dbReference type="AlphaFoldDB" id="A0A9Q8WFN3"/>
<name>A0A9Q8WFN3_9PEZI</name>
<evidence type="ECO:0000256" key="2">
    <source>
        <dbReference type="SAM" id="MobiDB-lite"/>
    </source>
</evidence>
<feature type="compositionally biased region" description="Basic and acidic residues" evidence="2">
    <location>
        <begin position="630"/>
        <end position="641"/>
    </location>
</feature>
<feature type="region of interest" description="Disordered" evidence="2">
    <location>
        <begin position="585"/>
        <end position="646"/>
    </location>
</feature>
<reference evidence="3" key="1">
    <citation type="journal article" date="2021" name="Mol. Plant Microbe Interact.">
        <title>Complete Genome Sequence of the Plant-Pathogenic Fungus Colletotrichum lupini.</title>
        <authorList>
            <person name="Baroncelli R."/>
            <person name="Pensec F."/>
            <person name="Da Lio D."/>
            <person name="Boufleur T."/>
            <person name="Vicente I."/>
            <person name="Sarrocco S."/>
            <person name="Picot A."/>
            <person name="Baraldi E."/>
            <person name="Sukno S."/>
            <person name="Thon M."/>
            <person name="Le Floch G."/>
        </authorList>
    </citation>
    <scope>NUCLEOTIDE SEQUENCE</scope>
    <source>
        <strain evidence="3">IMI 504893</strain>
    </source>
</reference>
<proteinExistence type="predicted"/>